<feature type="region of interest" description="Disordered" evidence="1">
    <location>
        <begin position="212"/>
        <end position="281"/>
    </location>
</feature>
<evidence type="ECO:0000313" key="3">
    <source>
        <dbReference type="Proteomes" id="UP001152795"/>
    </source>
</evidence>
<gene>
    <name evidence="2" type="ORF">PACLA_8A016434</name>
</gene>
<name>A0A7D9DJ23_PARCT</name>
<feature type="compositionally biased region" description="Basic and acidic residues" evidence="1">
    <location>
        <begin position="13"/>
        <end position="22"/>
    </location>
</feature>
<feature type="compositionally biased region" description="Polar residues" evidence="1">
    <location>
        <begin position="262"/>
        <end position="276"/>
    </location>
</feature>
<feature type="compositionally biased region" description="Polar residues" evidence="1">
    <location>
        <begin position="1"/>
        <end position="12"/>
    </location>
</feature>
<accession>A0A7D9DJ23</accession>
<feature type="compositionally biased region" description="Polar residues" evidence="1">
    <location>
        <begin position="108"/>
        <end position="117"/>
    </location>
</feature>
<comment type="caution">
    <text evidence="2">The sequence shown here is derived from an EMBL/GenBank/DDBJ whole genome shotgun (WGS) entry which is preliminary data.</text>
</comment>
<dbReference type="EMBL" id="CACRXK020001113">
    <property type="protein sequence ID" value="CAB3987051.1"/>
    <property type="molecule type" value="Genomic_DNA"/>
</dbReference>
<evidence type="ECO:0000256" key="1">
    <source>
        <dbReference type="SAM" id="MobiDB-lite"/>
    </source>
</evidence>
<dbReference type="Proteomes" id="UP001152795">
    <property type="component" value="Unassembled WGS sequence"/>
</dbReference>
<sequence>MENSESPTTPSNHDIELEKSENLEMSNTSDENMLAQIKELFGDEIASAFEREEIVTEEAIRDCLSRDSDAPIFGRLGLSYGKAVRFKATFEKIFPQENVVRGKKRSRSSTPSPTNVKPSMGDMAFFSPEQKALYLAKRKKVGVLASEHWKDNPAPKFNTPQMKSALAKFAEQIAPQCAMPEIGFTVDGIVKHVQCFFNEQRRYRNRKPVDLKVSNSTKEDPKFPELLTISPNEKVPGSSKKLKRVKRISDDGSGSDTGNDHGAQSASTLSPNSDLDSSPEDLGIHDIKSSVSLDLPKDDSESKSPKAYPFKSCQMICKAVFGELPNREDIIRILKKKFDVKQSQITALTMSQLLEVTSKKLINQKYCSVKEGTNMSNIRMDSIIVHKEIAL</sequence>
<reference evidence="2" key="1">
    <citation type="submission" date="2020-04" db="EMBL/GenBank/DDBJ databases">
        <authorList>
            <person name="Alioto T."/>
            <person name="Alioto T."/>
            <person name="Gomez Garrido J."/>
        </authorList>
    </citation>
    <scope>NUCLEOTIDE SEQUENCE</scope>
    <source>
        <strain evidence="2">A484AB</strain>
    </source>
</reference>
<evidence type="ECO:0000313" key="2">
    <source>
        <dbReference type="EMBL" id="CAB3987051.1"/>
    </source>
</evidence>
<dbReference type="OrthoDB" id="5989696at2759"/>
<organism evidence="2 3">
    <name type="scientific">Paramuricea clavata</name>
    <name type="common">Red gorgonian</name>
    <name type="synonym">Violescent sea-whip</name>
    <dbReference type="NCBI Taxonomy" id="317549"/>
    <lineage>
        <taxon>Eukaryota</taxon>
        <taxon>Metazoa</taxon>
        <taxon>Cnidaria</taxon>
        <taxon>Anthozoa</taxon>
        <taxon>Octocorallia</taxon>
        <taxon>Malacalcyonacea</taxon>
        <taxon>Plexauridae</taxon>
        <taxon>Paramuricea</taxon>
    </lineage>
</organism>
<feature type="region of interest" description="Disordered" evidence="1">
    <location>
        <begin position="1"/>
        <end position="31"/>
    </location>
</feature>
<protein>
    <submittedName>
        <fullName evidence="2">Uncharacterized protein</fullName>
    </submittedName>
</protein>
<dbReference type="AlphaFoldDB" id="A0A7D9DJ23"/>
<proteinExistence type="predicted"/>
<keyword evidence="3" id="KW-1185">Reference proteome</keyword>
<feature type="region of interest" description="Disordered" evidence="1">
    <location>
        <begin position="99"/>
        <end position="121"/>
    </location>
</feature>